<dbReference type="Pfam" id="PF13449">
    <property type="entry name" value="Phytase-like"/>
    <property type="match status" value="1"/>
</dbReference>
<dbReference type="InterPro" id="IPR006311">
    <property type="entry name" value="TAT_signal"/>
</dbReference>
<dbReference type="EMBL" id="JAUSRV010000004">
    <property type="protein sequence ID" value="MDP9970740.1"/>
    <property type="molecule type" value="Genomic_DNA"/>
</dbReference>
<organism evidence="3 4">
    <name type="scientific">Variovorax paradoxus</name>
    <dbReference type="NCBI Taxonomy" id="34073"/>
    <lineage>
        <taxon>Bacteria</taxon>
        <taxon>Pseudomonadati</taxon>
        <taxon>Pseudomonadota</taxon>
        <taxon>Betaproteobacteria</taxon>
        <taxon>Burkholderiales</taxon>
        <taxon>Comamonadaceae</taxon>
        <taxon>Variovorax</taxon>
    </lineage>
</organism>
<dbReference type="PANTHER" id="PTHR37957">
    <property type="entry name" value="BLR7070 PROTEIN"/>
    <property type="match status" value="1"/>
</dbReference>
<evidence type="ECO:0000256" key="1">
    <source>
        <dbReference type="SAM" id="MobiDB-lite"/>
    </source>
</evidence>
<protein>
    <recommendedName>
        <fullName evidence="2">Phytase-like domain-containing protein</fullName>
    </recommendedName>
</protein>
<comment type="caution">
    <text evidence="3">The sequence shown here is derived from an EMBL/GenBank/DDBJ whole genome shotgun (WGS) entry which is preliminary data.</text>
</comment>
<dbReference type="SUPFAM" id="SSF50969">
    <property type="entry name" value="YVTN repeat-like/Quinoprotein amine dehydrogenase"/>
    <property type="match status" value="1"/>
</dbReference>
<sequence>MRTFDPGPISPMRRRLLAGAGAMAAGLAGLGFAGCRSPAAIPPAGPQRLRRLAEAHWPYRLNIQGTTAGGLSGIDYDAERSEYLLLSDDRSDLDPARFYVARWAPPWAQPPEPKGVVQLQRPGGGPWPARRRAEPGTPVPDPESLRLRPGAGTLLWTSEGDVGRGFGPALYESARDGRLLREFALPAMFNADPAQRRGPRDNLGLEGLALAPDGRHAWLGMENALIQDGPVPTTRVPGGPCRLTRIDLETGQATRQIAYVPDAIPLRPLIPGSHADNGVSEILMLDADRMLVLERAYATGAGNSLRLYEIDTRNATDVLAIDALAADNHRAAPKTLVADFAWLGLSRLDNTEGMCWGPPLPDGKRMLVVVSDDNFNPLQTTQFAAFEYTDRP</sequence>
<dbReference type="PANTHER" id="PTHR37957:SF1">
    <property type="entry name" value="PHYTASE-LIKE DOMAIN-CONTAINING PROTEIN"/>
    <property type="match status" value="1"/>
</dbReference>
<reference evidence="3" key="1">
    <citation type="submission" date="2023-07" db="EMBL/GenBank/DDBJ databases">
        <title>Sorghum-associated microbial communities from plants grown in Nebraska, USA.</title>
        <authorList>
            <person name="Schachtman D."/>
        </authorList>
    </citation>
    <scope>NUCLEOTIDE SEQUENCE</scope>
    <source>
        <strain evidence="3">DS3315</strain>
    </source>
</reference>
<feature type="region of interest" description="Disordered" evidence="1">
    <location>
        <begin position="111"/>
        <end position="148"/>
    </location>
</feature>
<dbReference type="Proteomes" id="UP001224845">
    <property type="component" value="Unassembled WGS sequence"/>
</dbReference>
<dbReference type="PROSITE" id="PS51257">
    <property type="entry name" value="PROKAR_LIPOPROTEIN"/>
    <property type="match status" value="1"/>
</dbReference>
<accession>A0AAW8ED49</accession>
<dbReference type="AlphaFoldDB" id="A0AAW8ED49"/>
<dbReference type="InterPro" id="IPR011044">
    <property type="entry name" value="Quino_amine_DH_bsu"/>
</dbReference>
<evidence type="ECO:0000313" key="3">
    <source>
        <dbReference type="EMBL" id="MDP9970740.1"/>
    </source>
</evidence>
<evidence type="ECO:0000313" key="4">
    <source>
        <dbReference type="Proteomes" id="UP001224845"/>
    </source>
</evidence>
<feature type="domain" description="Phytase-like" evidence="2">
    <location>
        <begin position="67"/>
        <end position="375"/>
    </location>
</feature>
<dbReference type="PROSITE" id="PS51318">
    <property type="entry name" value="TAT"/>
    <property type="match status" value="1"/>
</dbReference>
<evidence type="ECO:0000259" key="2">
    <source>
        <dbReference type="Pfam" id="PF13449"/>
    </source>
</evidence>
<proteinExistence type="predicted"/>
<gene>
    <name evidence="3" type="ORF">J2W39_001973</name>
</gene>
<dbReference type="InterPro" id="IPR027372">
    <property type="entry name" value="Phytase-like_dom"/>
</dbReference>
<name>A0AAW8ED49_VARPD</name>